<dbReference type="Proteomes" id="UP000672032">
    <property type="component" value="Chromosome 4"/>
</dbReference>
<evidence type="ECO:0000259" key="7">
    <source>
        <dbReference type="PROSITE" id="PS51762"/>
    </source>
</evidence>
<dbReference type="InterPro" id="IPR000757">
    <property type="entry name" value="Beta-glucanase-like"/>
</dbReference>
<dbReference type="EMBL" id="CP063408">
    <property type="protein sequence ID" value="QSZ33779.1"/>
    <property type="molecule type" value="Genomic_DNA"/>
</dbReference>
<accession>A0A8A3PFD8</accession>
<feature type="chain" id="PRO_5032373443" description="endo-1,3(4)-beta-glucanase" evidence="6">
    <location>
        <begin position="24"/>
        <end position="339"/>
    </location>
</feature>
<dbReference type="OrthoDB" id="192832at2759"/>
<feature type="domain" description="GH16" evidence="7">
    <location>
        <begin position="24"/>
        <end position="286"/>
    </location>
</feature>
<dbReference type="EC" id="3.2.1.6" evidence="3"/>
<reference evidence="8" key="1">
    <citation type="submission" date="2020-10" db="EMBL/GenBank/DDBJ databases">
        <title>Genome Sequence of Monilinia vaccinii-corymbosi Sheds Light on Mummy Berry Disease Infection of Blueberry and Mating Type.</title>
        <authorList>
            <person name="Yow A.G."/>
            <person name="Zhang Y."/>
            <person name="Bansal K."/>
            <person name="Eacker S.M."/>
            <person name="Sullivan S."/>
            <person name="Liachko I."/>
            <person name="Cubeta M.A."/>
            <person name="Rollins J.A."/>
            <person name="Ashrafi H."/>
        </authorList>
    </citation>
    <scope>NUCLEOTIDE SEQUENCE</scope>
    <source>
        <strain evidence="8">RL-1</strain>
    </source>
</reference>
<keyword evidence="4" id="KW-0378">Hydrolase</keyword>
<dbReference type="GO" id="GO:0052861">
    <property type="term" value="F:endo-1,3(4)-beta-glucanase activity"/>
    <property type="evidence" value="ECO:0007669"/>
    <property type="project" value="UniProtKB-EC"/>
</dbReference>
<dbReference type="Gene3D" id="2.60.120.200">
    <property type="match status" value="1"/>
</dbReference>
<dbReference type="Pfam" id="PF26113">
    <property type="entry name" value="GH16_XgeA"/>
    <property type="match status" value="1"/>
</dbReference>
<evidence type="ECO:0000256" key="5">
    <source>
        <dbReference type="ARBA" id="ARBA00023295"/>
    </source>
</evidence>
<feature type="signal peptide" evidence="6">
    <location>
        <begin position="1"/>
        <end position="23"/>
    </location>
</feature>
<comment type="catalytic activity">
    <reaction evidence="1">
        <text>Endohydrolysis of (1-&gt;3)- or (1-&gt;4)-linkages in beta-D-glucans when the glucose residue whose reducing group is involved in the linkage to be hydrolyzed is itself substituted at C-3.</text>
        <dbReference type="EC" id="3.2.1.6"/>
    </reaction>
</comment>
<comment type="similarity">
    <text evidence="2">Belongs to the glycosyl hydrolase 16 family.</text>
</comment>
<gene>
    <name evidence="8" type="ORF">DSL72_005351</name>
</gene>
<dbReference type="AlphaFoldDB" id="A0A8A3PFD8"/>
<keyword evidence="9" id="KW-1185">Reference proteome</keyword>
<dbReference type="SUPFAM" id="SSF49899">
    <property type="entry name" value="Concanavalin A-like lectins/glucanases"/>
    <property type="match status" value="1"/>
</dbReference>
<dbReference type="PANTHER" id="PTHR10963:SF24">
    <property type="entry name" value="GLYCOSIDASE C21B10.07-RELATED"/>
    <property type="match status" value="1"/>
</dbReference>
<keyword evidence="5" id="KW-0326">Glycosidase</keyword>
<organism evidence="8 9">
    <name type="scientific">Monilinia vaccinii-corymbosi</name>
    <dbReference type="NCBI Taxonomy" id="61207"/>
    <lineage>
        <taxon>Eukaryota</taxon>
        <taxon>Fungi</taxon>
        <taxon>Dikarya</taxon>
        <taxon>Ascomycota</taxon>
        <taxon>Pezizomycotina</taxon>
        <taxon>Leotiomycetes</taxon>
        <taxon>Helotiales</taxon>
        <taxon>Sclerotiniaceae</taxon>
        <taxon>Monilinia</taxon>
    </lineage>
</organism>
<dbReference type="InterPro" id="IPR050546">
    <property type="entry name" value="Glycosyl_Hydrlase_16"/>
</dbReference>
<sequence length="339" mass="34991">MPSMQTFGRISAALILAAGSVNAAYTLADSYDHTNFFSEFNFFSGADPTHGLVAYQTASAANQTALAGYTNNGGVNSVYLGVDHTTSLSGSAGRGSTRVSSNKAYNHGLFVADVAHMPEGCGTWPALWTFGPNWPANGEIDVIEGVNAGTTNQMTLHTSSGCVISNSGSAAGTTLLEADCNAGGGNTGCGQISQNTQSYGPGFNANGGGVYAWEWTSSYIAIWFFPRSAIPGDIQAGKPDPTTWGAPTAKFAGSGCNIDQHFNGHNIVLDTTFCGDWAGQVWSSGGCAASTQAATCNAYVAANPAAFNNAYWIVNSIKVFTEGGYGASKRGVTPVPFEA</sequence>
<dbReference type="GO" id="GO:0009251">
    <property type="term" value="P:glucan catabolic process"/>
    <property type="evidence" value="ECO:0007669"/>
    <property type="project" value="TreeGrafter"/>
</dbReference>
<dbReference type="FunFam" id="2.60.120.200:FF:000114">
    <property type="entry name" value="Probable endo-1,3(4)-beta-glucanase NFIA_089530"/>
    <property type="match status" value="1"/>
</dbReference>
<dbReference type="InterPro" id="IPR013320">
    <property type="entry name" value="ConA-like_dom_sf"/>
</dbReference>
<evidence type="ECO:0000256" key="2">
    <source>
        <dbReference type="ARBA" id="ARBA00006865"/>
    </source>
</evidence>
<evidence type="ECO:0000313" key="8">
    <source>
        <dbReference type="EMBL" id="QSZ33779.1"/>
    </source>
</evidence>
<protein>
    <recommendedName>
        <fullName evidence="3">endo-1,3(4)-beta-glucanase</fullName>
        <ecNumber evidence="3">3.2.1.6</ecNumber>
    </recommendedName>
</protein>
<name>A0A8A3PFD8_9HELO</name>
<proteinExistence type="inferred from homology"/>
<evidence type="ECO:0000313" key="9">
    <source>
        <dbReference type="Proteomes" id="UP000672032"/>
    </source>
</evidence>
<keyword evidence="6" id="KW-0732">Signal</keyword>
<dbReference type="PROSITE" id="PS51762">
    <property type="entry name" value="GH16_2"/>
    <property type="match status" value="1"/>
</dbReference>
<evidence type="ECO:0000256" key="3">
    <source>
        <dbReference type="ARBA" id="ARBA00012599"/>
    </source>
</evidence>
<dbReference type="PANTHER" id="PTHR10963">
    <property type="entry name" value="GLYCOSYL HYDROLASE-RELATED"/>
    <property type="match status" value="1"/>
</dbReference>
<evidence type="ECO:0000256" key="6">
    <source>
        <dbReference type="SAM" id="SignalP"/>
    </source>
</evidence>
<dbReference type="CDD" id="cd02181">
    <property type="entry name" value="GH16_fungal_Lam16A_glucanase"/>
    <property type="match status" value="1"/>
</dbReference>
<evidence type="ECO:0000256" key="4">
    <source>
        <dbReference type="ARBA" id="ARBA00022801"/>
    </source>
</evidence>
<evidence type="ECO:0000256" key="1">
    <source>
        <dbReference type="ARBA" id="ARBA00000124"/>
    </source>
</evidence>